<dbReference type="InterPro" id="IPR008991">
    <property type="entry name" value="Translation_prot_SH3-like_sf"/>
</dbReference>
<comment type="caution">
    <text evidence="9">The sequence shown here is derived from an EMBL/GenBank/DDBJ whole genome shotgun (WGS) entry which is preliminary data.</text>
</comment>
<dbReference type="FunFam" id="2.30.30.30:FF:000002">
    <property type="entry name" value="Transcription termination/antitermination factor NusG"/>
    <property type="match status" value="1"/>
</dbReference>
<dbReference type="PATRIC" id="fig|1618563.3.peg.33"/>
<name>A0A0G0T2U4_9BACT</name>
<keyword evidence="4 5" id="KW-0804">Transcription</keyword>
<dbReference type="CDD" id="cd09891">
    <property type="entry name" value="NGN_Bact_1"/>
    <property type="match status" value="1"/>
</dbReference>
<evidence type="ECO:0000313" key="9">
    <source>
        <dbReference type="EMBL" id="KKR71354.1"/>
    </source>
</evidence>
<evidence type="ECO:0000256" key="1">
    <source>
        <dbReference type="ARBA" id="ARBA00022472"/>
    </source>
</evidence>
<sequence length="209" mass="23266">MTDNIQVKLEETQISERGTGKKKIPGHIVVSETTDPNAKWYVVHTSSGHEVRVMETLRQRVETMNLQGKIFEMLVPTQDRVIIRGGKKATIKEKIFPGYLLIKMILDDPTWLAVRTTAGITGFVGAGNKPTPLSEAEVANIQKFVSAPAPRYKTKFSVGEAIKISDGPFSDFLGTIHEMDEEKGKVKVLVSIFGRETPVELDFLQIQKV</sequence>
<evidence type="ECO:0000256" key="5">
    <source>
        <dbReference type="HAMAP-Rule" id="MF_00948"/>
    </source>
</evidence>
<dbReference type="Pfam" id="PF02357">
    <property type="entry name" value="NusG"/>
    <property type="match status" value="1"/>
</dbReference>
<dbReference type="InterPro" id="IPR006645">
    <property type="entry name" value="NGN-like_dom"/>
</dbReference>
<evidence type="ECO:0000256" key="7">
    <source>
        <dbReference type="RuleBase" id="RU000538"/>
    </source>
</evidence>
<proteinExistence type="inferred from homology"/>
<reference evidence="9 10" key="1">
    <citation type="journal article" date="2015" name="Nature">
        <title>rRNA introns, odd ribosomes, and small enigmatic genomes across a large radiation of phyla.</title>
        <authorList>
            <person name="Brown C.T."/>
            <person name="Hug L.A."/>
            <person name="Thomas B.C."/>
            <person name="Sharon I."/>
            <person name="Castelle C.J."/>
            <person name="Singh A."/>
            <person name="Wilkins M.J."/>
            <person name="Williams K.H."/>
            <person name="Banfield J.F."/>
        </authorList>
    </citation>
    <scope>NUCLEOTIDE SEQUENCE [LARGE SCALE GENOMIC DNA]</scope>
</reference>
<organism evidence="9 10">
    <name type="scientific">Candidatus Woesebacteria bacterium GW2011_GWA2_40_7b</name>
    <dbReference type="NCBI Taxonomy" id="1618563"/>
    <lineage>
        <taxon>Bacteria</taxon>
        <taxon>Candidatus Woeseibacteriota</taxon>
    </lineage>
</organism>
<evidence type="ECO:0000256" key="6">
    <source>
        <dbReference type="NCBIfam" id="TIGR00922"/>
    </source>
</evidence>
<dbReference type="GO" id="GO:0006353">
    <property type="term" value="P:DNA-templated transcription termination"/>
    <property type="evidence" value="ECO:0007669"/>
    <property type="project" value="UniProtKB-UniRule"/>
</dbReference>
<dbReference type="Gene3D" id="2.30.30.30">
    <property type="match status" value="1"/>
</dbReference>
<comment type="function">
    <text evidence="5 7">Participates in transcription elongation, termination and antitermination.</text>
</comment>
<keyword evidence="2 5" id="KW-0889">Transcription antitermination</keyword>
<dbReference type="InterPro" id="IPR047050">
    <property type="entry name" value="NGN"/>
</dbReference>
<feature type="domain" description="NusG-like N-terminal" evidence="8">
    <location>
        <begin position="37"/>
        <end position="145"/>
    </location>
</feature>
<dbReference type="AlphaFoldDB" id="A0A0G0T2U4"/>
<dbReference type="PROSITE" id="PS01014">
    <property type="entry name" value="NUSG"/>
    <property type="match status" value="1"/>
</dbReference>
<dbReference type="GO" id="GO:0005829">
    <property type="term" value="C:cytosol"/>
    <property type="evidence" value="ECO:0007669"/>
    <property type="project" value="UniProtKB-ARBA"/>
</dbReference>
<evidence type="ECO:0000259" key="8">
    <source>
        <dbReference type="SMART" id="SM00738"/>
    </source>
</evidence>
<dbReference type="SUPFAM" id="SSF50104">
    <property type="entry name" value="Translation proteins SH3-like domain"/>
    <property type="match status" value="1"/>
</dbReference>
<dbReference type="PRINTS" id="PR00338">
    <property type="entry name" value="NUSGTNSCPFCT"/>
</dbReference>
<keyword evidence="1 5" id="KW-0806">Transcription termination</keyword>
<dbReference type="EMBL" id="LBZK01000002">
    <property type="protein sequence ID" value="KKR71354.1"/>
    <property type="molecule type" value="Genomic_DNA"/>
</dbReference>
<dbReference type="GO" id="GO:0031564">
    <property type="term" value="P:transcription antitermination"/>
    <property type="evidence" value="ECO:0007669"/>
    <property type="project" value="UniProtKB-UniRule"/>
</dbReference>
<dbReference type="InterPro" id="IPR043425">
    <property type="entry name" value="NusG-like"/>
</dbReference>
<dbReference type="CDD" id="cd06091">
    <property type="entry name" value="KOW_NusG"/>
    <property type="match status" value="1"/>
</dbReference>
<comment type="similarity">
    <text evidence="5 7">Belongs to the NusG family.</text>
</comment>
<evidence type="ECO:0000256" key="4">
    <source>
        <dbReference type="ARBA" id="ARBA00023163"/>
    </source>
</evidence>
<dbReference type="InterPro" id="IPR014722">
    <property type="entry name" value="Rib_uL2_dom2"/>
</dbReference>
<evidence type="ECO:0000256" key="3">
    <source>
        <dbReference type="ARBA" id="ARBA00023015"/>
    </source>
</evidence>
<dbReference type="InterPro" id="IPR015869">
    <property type="entry name" value="Transcrpt_antiterm_NusG_bac_CS"/>
</dbReference>
<dbReference type="Proteomes" id="UP000034562">
    <property type="component" value="Unassembled WGS sequence"/>
</dbReference>
<dbReference type="InterPro" id="IPR001062">
    <property type="entry name" value="Transcrpt_antiterm_NusG"/>
</dbReference>
<gene>
    <name evidence="5" type="primary">nusG</name>
    <name evidence="9" type="ORF">UU12_C0002G0012</name>
</gene>
<keyword evidence="3 5" id="KW-0805">Transcription regulation</keyword>
<accession>A0A0G0T2U4</accession>
<dbReference type="InterPro" id="IPR036735">
    <property type="entry name" value="NGN_dom_sf"/>
</dbReference>
<dbReference type="STRING" id="1618563.UU12_C0002G0012"/>
<dbReference type="PANTHER" id="PTHR30265">
    <property type="entry name" value="RHO-INTERACTING TRANSCRIPTION TERMINATION FACTOR NUSG"/>
    <property type="match status" value="1"/>
</dbReference>
<dbReference type="SMART" id="SM00738">
    <property type="entry name" value="NGN"/>
    <property type="match status" value="1"/>
</dbReference>
<protein>
    <recommendedName>
        <fullName evidence="5 6">Transcription termination/antitermination protein NusG</fullName>
    </recommendedName>
</protein>
<dbReference type="SUPFAM" id="SSF82679">
    <property type="entry name" value="N-utilization substance G protein NusG, N-terminal domain"/>
    <property type="match status" value="1"/>
</dbReference>
<dbReference type="GO" id="GO:0006354">
    <property type="term" value="P:DNA-templated transcription elongation"/>
    <property type="evidence" value="ECO:0007669"/>
    <property type="project" value="UniProtKB-UniRule"/>
</dbReference>
<evidence type="ECO:0000313" key="10">
    <source>
        <dbReference type="Proteomes" id="UP000034562"/>
    </source>
</evidence>
<evidence type="ECO:0000256" key="2">
    <source>
        <dbReference type="ARBA" id="ARBA00022814"/>
    </source>
</evidence>
<dbReference type="PANTHER" id="PTHR30265:SF2">
    <property type="entry name" value="TRANSCRIPTION TERMINATION_ANTITERMINATION PROTEIN NUSG"/>
    <property type="match status" value="1"/>
</dbReference>
<dbReference type="GO" id="GO:0032784">
    <property type="term" value="P:regulation of DNA-templated transcription elongation"/>
    <property type="evidence" value="ECO:0007669"/>
    <property type="project" value="InterPro"/>
</dbReference>
<dbReference type="NCBIfam" id="TIGR00922">
    <property type="entry name" value="nusG"/>
    <property type="match status" value="1"/>
</dbReference>
<dbReference type="HAMAP" id="MF_00948">
    <property type="entry name" value="NusG"/>
    <property type="match status" value="1"/>
</dbReference>
<dbReference type="Gene3D" id="3.30.70.940">
    <property type="entry name" value="NusG, N-terminal domain"/>
    <property type="match status" value="1"/>
</dbReference>